<dbReference type="PANTHER" id="PTHR31382">
    <property type="entry name" value="NA(+)/H(+) ANTIPORTER"/>
    <property type="match status" value="1"/>
</dbReference>
<feature type="transmembrane region" description="Helical" evidence="5">
    <location>
        <begin position="33"/>
        <end position="54"/>
    </location>
</feature>
<evidence type="ECO:0000259" key="6">
    <source>
        <dbReference type="Pfam" id="PF00999"/>
    </source>
</evidence>
<dbReference type="InterPro" id="IPR004712">
    <property type="entry name" value="Na+/H+_antiporter_fungi"/>
</dbReference>
<comment type="subcellular location">
    <subcellularLocation>
        <location evidence="1">Membrane</location>
        <topology evidence="1">Multi-pass membrane protein</topology>
    </subcellularLocation>
</comment>
<dbReference type="GO" id="GO:0120029">
    <property type="term" value="P:proton export across plasma membrane"/>
    <property type="evidence" value="ECO:0007669"/>
    <property type="project" value="InterPro"/>
</dbReference>
<feature type="transmembrane region" description="Helical" evidence="5">
    <location>
        <begin position="74"/>
        <end position="93"/>
    </location>
</feature>
<organism evidence="7 8">
    <name type="scientific">Thamnocephalis sphaerospora</name>
    <dbReference type="NCBI Taxonomy" id="78915"/>
    <lineage>
        <taxon>Eukaryota</taxon>
        <taxon>Fungi</taxon>
        <taxon>Fungi incertae sedis</taxon>
        <taxon>Zoopagomycota</taxon>
        <taxon>Zoopagomycotina</taxon>
        <taxon>Zoopagomycetes</taxon>
        <taxon>Zoopagales</taxon>
        <taxon>Sigmoideomycetaceae</taxon>
        <taxon>Thamnocephalis</taxon>
    </lineage>
</organism>
<dbReference type="PANTHER" id="PTHR31382:SF1">
    <property type="entry name" value="SODIUM ION_PROTON EXCHANGER (EUROFUNG)"/>
    <property type="match status" value="1"/>
</dbReference>
<keyword evidence="3 5" id="KW-1133">Transmembrane helix</keyword>
<dbReference type="Gene3D" id="6.10.140.1330">
    <property type="match status" value="1"/>
</dbReference>
<dbReference type="OrthoDB" id="2190219at2759"/>
<reference evidence="8" key="1">
    <citation type="journal article" date="2018" name="Nat. Microbiol.">
        <title>Leveraging single-cell genomics to expand the fungal tree of life.</title>
        <authorList>
            <person name="Ahrendt S.R."/>
            <person name="Quandt C.A."/>
            <person name="Ciobanu D."/>
            <person name="Clum A."/>
            <person name="Salamov A."/>
            <person name="Andreopoulos B."/>
            <person name="Cheng J.F."/>
            <person name="Woyke T."/>
            <person name="Pelin A."/>
            <person name="Henrissat B."/>
            <person name="Reynolds N.K."/>
            <person name="Benny G.L."/>
            <person name="Smith M.E."/>
            <person name="James T.Y."/>
            <person name="Grigoriev I.V."/>
        </authorList>
    </citation>
    <scope>NUCLEOTIDE SEQUENCE [LARGE SCALE GENOMIC DNA]</scope>
    <source>
        <strain evidence="8">RSA 1356</strain>
    </source>
</reference>
<accession>A0A4P9XPF9</accession>
<dbReference type="EMBL" id="KZ992676">
    <property type="protein sequence ID" value="RKP07762.1"/>
    <property type="molecule type" value="Genomic_DNA"/>
</dbReference>
<evidence type="ECO:0000256" key="3">
    <source>
        <dbReference type="ARBA" id="ARBA00022989"/>
    </source>
</evidence>
<dbReference type="STRING" id="78915.A0A4P9XPF9"/>
<dbReference type="GO" id="GO:0042391">
    <property type="term" value="P:regulation of membrane potential"/>
    <property type="evidence" value="ECO:0007669"/>
    <property type="project" value="InterPro"/>
</dbReference>
<feature type="transmembrane region" description="Helical" evidence="5">
    <location>
        <begin position="241"/>
        <end position="260"/>
    </location>
</feature>
<keyword evidence="8" id="KW-1185">Reference proteome</keyword>
<evidence type="ECO:0000256" key="1">
    <source>
        <dbReference type="ARBA" id="ARBA00004141"/>
    </source>
</evidence>
<dbReference type="Pfam" id="PF00999">
    <property type="entry name" value="Na_H_Exchanger"/>
    <property type="match status" value="1"/>
</dbReference>
<keyword evidence="4 5" id="KW-0472">Membrane</keyword>
<name>A0A4P9XPF9_9FUNG</name>
<keyword evidence="2 5" id="KW-0812">Transmembrane</keyword>
<feature type="transmembrane region" description="Helical" evidence="5">
    <location>
        <begin position="100"/>
        <end position="123"/>
    </location>
</feature>
<evidence type="ECO:0000256" key="5">
    <source>
        <dbReference type="SAM" id="Phobius"/>
    </source>
</evidence>
<evidence type="ECO:0000313" key="7">
    <source>
        <dbReference type="EMBL" id="RKP07762.1"/>
    </source>
</evidence>
<dbReference type="InterPro" id="IPR006153">
    <property type="entry name" value="Cation/H_exchanger_TM"/>
</dbReference>
<dbReference type="AlphaFoldDB" id="A0A4P9XPF9"/>
<evidence type="ECO:0000256" key="2">
    <source>
        <dbReference type="ARBA" id="ARBA00022692"/>
    </source>
</evidence>
<feature type="domain" description="Cation/H+ exchanger transmembrane" evidence="6">
    <location>
        <begin position="26"/>
        <end position="272"/>
    </location>
</feature>
<evidence type="ECO:0000256" key="4">
    <source>
        <dbReference type="ARBA" id="ARBA00023136"/>
    </source>
</evidence>
<feature type="transmembrane region" description="Helical" evidence="5">
    <location>
        <begin position="200"/>
        <end position="221"/>
    </location>
</feature>
<dbReference type="Proteomes" id="UP000271241">
    <property type="component" value="Unassembled WGS sequence"/>
</dbReference>
<dbReference type="GO" id="GO:0015385">
    <property type="term" value="F:sodium:proton antiporter activity"/>
    <property type="evidence" value="ECO:0007669"/>
    <property type="project" value="InterPro"/>
</dbReference>
<evidence type="ECO:0000313" key="8">
    <source>
        <dbReference type="Proteomes" id="UP000271241"/>
    </source>
</evidence>
<proteinExistence type="predicted"/>
<dbReference type="GO" id="GO:0005886">
    <property type="term" value="C:plasma membrane"/>
    <property type="evidence" value="ECO:0007669"/>
    <property type="project" value="InterPro"/>
</dbReference>
<dbReference type="GO" id="GO:0036376">
    <property type="term" value="P:sodium ion export across plasma membrane"/>
    <property type="evidence" value="ECO:0007669"/>
    <property type="project" value="InterPro"/>
</dbReference>
<sequence length="277" mass="30575">MVEFHADTVSLVSAVLGLFIVVFGLTSMPIKEWLYLSEALVATLFGIAIGPAALDLVNPADWGDSEVITLQFSRIIIAMSVMAAGVTLPKAYLFKEWRSLTVLLLPVMFFKWLASAAIIVWLLPVSFMEALMLAACITPTDPVLANSIAKGRFAEQHVPENVRNILSAESGANDGLGFPYLFFPILFLRRASHAEAIGEWFYSIWAYQILLSILIGAAVGYAARKLLYYAESRELIDKESFLVFSFALAMFIMGFVFIIGSDDLFAVFIAGNAFTWE</sequence>
<gene>
    <name evidence="7" type="ORF">THASP1DRAFT_16605</name>
</gene>
<protein>
    <submittedName>
        <fullName evidence="7">Cation/H+ exchanger</fullName>
    </submittedName>
</protein>
<feature type="transmembrane region" description="Helical" evidence="5">
    <location>
        <begin position="6"/>
        <end position="26"/>
    </location>
</feature>